<reference evidence="1" key="1">
    <citation type="submission" date="2021-06" db="EMBL/GenBank/DDBJ databases">
        <authorList>
            <person name="Hodson N. C."/>
            <person name="Mongue J. A."/>
            <person name="Jaron S. K."/>
        </authorList>
    </citation>
    <scope>NUCLEOTIDE SEQUENCE</scope>
</reference>
<gene>
    <name evidence="1" type="ORF">AFUS01_LOCUS38970</name>
</gene>
<dbReference type="AlphaFoldDB" id="A0A8J2LB70"/>
<evidence type="ECO:0000313" key="2">
    <source>
        <dbReference type="Proteomes" id="UP000708208"/>
    </source>
</evidence>
<protein>
    <submittedName>
        <fullName evidence="1">Uncharacterized protein</fullName>
    </submittedName>
</protein>
<dbReference type="Proteomes" id="UP000708208">
    <property type="component" value="Unassembled WGS sequence"/>
</dbReference>
<dbReference type="EMBL" id="CAJVCH010550069">
    <property type="protein sequence ID" value="CAG7829087.1"/>
    <property type="molecule type" value="Genomic_DNA"/>
</dbReference>
<comment type="caution">
    <text evidence="1">The sequence shown here is derived from an EMBL/GenBank/DDBJ whole genome shotgun (WGS) entry which is preliminary data.</text>
</comment>
<organism evidence="1 2">
    <name type="scientific">Allacma fusca</name>
    <dbReference type="NCBI Taxonomy" id="39272"/>
    <lineage>
        <taxon>Eukaryota</taxon>
        <taxon>Metazoa</taxon>
        <taxon>Ecdysozoa</taxon>
        <taxon>Arthropoda</taxon>
        <taxon>Hexapoda</taxon>
        <taxon>Collembola</taxon>
        <taxon>Symphypleona</taxon>
        <taxon>Sminthuridae</taxon>
        <taxon>Allacma</taxon>
    </lineage>
</organism>
<name>A0A8J2LB70_9HEXA</name>
<accession>A0A8J2LB70</accession>
<proteinExistence type="predicted"/>
<feature type="non-terminal residue" evidence="1">
    <location>
        <position position="1"/>
    </location>
</feature>
<evidence type="ECO:0000313" key="1">
    <source>
        <dbReference type="EMBL" id="CAG7829087.1"/>
    </source>
</evidence>
<keyword evidence="2" id="KW-1185">Reference proteome</keyword>
<sequence>MLGLIIGCFCKSCGLYLDIHYCLLG</sequence>